<evidence type="ECO:0000313" key="1">
    <source>
        <dbReference type="EMBL" id="TKV93372.1"/>
    </source>
</evidence>
<dbReference type="Proteomes" id="UP000298652">
    <property type="component" value="Chromosome 9"/>
</dbReference>
<name>A0A4U6T0Q6_SETVI</name>
<protein>
    <submittedName>
        <fullName evidence="1">Uncharacterized protein</fullName>
    </submittedName>
</protein>
<keyword evidence="2" id="KW-1185">Reference proteome</keyword>
<accession>A0A4U6T0Q6</accession>
<reference evidence="1" key="1">
    <citation type="submission" date="2019-03" db="EMBL/GenBank/DDBJ databases">
        <title>WGS assembly of Setaria viridis.</title>
        <authorList>
            <person name="Huang P."/>
            <person name="Jenkins J."/>
            <person name="Grimwood J."/>
            <person name="Barry K."/>
            <person name="Healey A."/>
            <person name="Mamidi S."/>
            <person name="Sreedasyam A."/>
            <person name="Shu S."/>
            <person name="Feldman M."/>
            <person name="Wu J."/>
            <person name="Yu Y."/>
            <person name="Chen C."/>
            <person name="Johnson J."/>
            <person name="Rokhsar D."/>
            <person name="Baxter I."/>
            <person name="Schmutz J."/>
            <person name="Brutnell T."/>
            <person name="Kellogg E."/>
        </authorList>
    </citation>
    <scope>NUCLEOTIDE SEQUENCE [LARGE SCALE GENOMIC DNA]</scope>
</reference>
<organism evidence="1 2">
    <name type="scientific">Setaria viridis</name>
    <name type="common">Green bristlegrass</name>
    <name type="synonym">Setaria italica subsp. viridis</name>
    <dbReference type="NCBI Taxonomy" id="4556"/>
    <lineage>
        <taxon>Eukaryota</taxon>
        <taxon>Viridiplantae</taxon>
        <taxon>Streptophyta</taxon>
        <taxon>Embryophyta</taxon>
        <taxon>Tracheophyta</taxon>
        <taxon>Spermatophyta</taxon>
        <taxon>Magnoliopsida</taxon>
        <taxon>Liliopsida</taxon>
        <taxon>Poales</taxon>
        <taxon>Poaceae</taxon>
        <taxon>PACMAD clade</taxon>
        <taxon>Panicoideae</taxon>
        <taxon>Panicodae</taxon>
        <taxon>Paniceae</taxon>
        <taxon>Cenchrinae</taxon>
        <taxon>Setaria</taxon>
    </lineage>
</organism>
<dbReference type="OMA" id="HVKLWIC"/>
<sequence>MSSSLAPLWAAVLPSHAPPTSPLETAESITQIFSTSPPPIGHTAALAVLWVTWKARNKMIFYAHRLSPRDIARQLCEHVKLWICHAPSRLDVEPLQAYSLFLPPHVLLSPSTNPLVEF</sequence>
<proteinExistence type="predicted"/>
<dbReference type="AlphaFoldDB" id="A0A4U6T0Q6"/>
<gene>
    <name evidence="1" type="ORF">SEVIR_9G222100v2</name>
</gene>
<dbReference type="Gramene" id="TKV93372">
    <property type="protein sequence ID" value="TKV93372"/>
    <property type="gene ID" value="SEVIR_9G222100v2"/>
</dbReference>
<dbReference type="EMBL" id="CM016560">
    <property type="protein sequence ID" value="TKV93372.1"/>
    <property type="molecule type" value="Genomic_DNA"/>
</dbReference>
<evidence type="ECO:0000313" key="2">
    <source>
        <dbReference type="Proteomes" id="UP000298652"/>
    </source>
</evidence>